<proteinExistence type="predicted"/>
<sequence length="113" mass="12622">MDFKTSLQTCFNKFLVIEGRARRSEAWWFYLFCFVASIVLSLVSSALHWLFSIATLVPTITVGIRRLQDTGKSGWWLLLSFVPVVGWIAVIILLALPGTPGPNEYGEDPTMAA</sequence>
<dbReference type="PANTHER" id="PTHR34980:SF2">
    <property type="entry name" value="INNER MEMBRANE PROTEIN YHAH-RELATED"/>
    <property type="match status" value="1"/>
</dbReference>
<dbReference type="Pfam" id="PF05656">
    <property type="entry name" value="DUF805"/>
    <property type="match status" value="1"/>
</dbReference>
<accession>A0AAE9XT84</accession>
<evidence type="ECO:0000313" key="3">
    <source>
        <dbReference type="Proteomes" id="UP001217500"/>
    </source>
</evidence>
<feature type="transmembrane region" description="Helical" evidence="1">
    <location>
        <begin position="49"/>
        <end position="67"/>
    </location>
</feature>
<dbReference type="AlphaFoldDB" id="A0AAE9XT84"/>
<keyword evidence="1" id="KW-0472">Membrane</keyword>
<name>A0AAE9XT84_9PROT</name>
<protein>
    <submittedName>
        <fullName evidence="2">DUF805 domain-containing protein</fullName>
    </submittedName>
</protein>
<dbReference type="EMBL" id="CP116805">
    <property type="protein sequence ID" value="WCL52833.1"/>
    <property type="molecule type" value="Genomic_DNA"/>
</dbReference>
<dbReference type="PANTHER" id="PTHR34980">
    <property type="entry name" value="INNER MEMBRANE PROTEIN-RELATED-RELATED"/>
    <property type="match status" value="1"/>
</dbReference>
<keyword evidence="3" id="KW-1185">Reference proteome</keyword>
<dbReference type="Proteomes" id="UP001217500">
    <property type="component" value="Chromosome"/>
</dbReference>
<organism evidence="2 3">
    <name type="scientific">Gimibacter soli</name>
    <dbReference type="NCBI Taxonomy" id="3024400"/>
    <lineage>
        <taxon>Bacteria</taxon>
        <taxon>Pseudomonadati</taxon>
        <taxon>Pseudomonadota</taxon>
        <taxon>Alphaproteobacteria</taxon>
        <taxon>Kordiimonadales</taxon>
        <taxon>Temperatibacteraceae</taxon>
        <taxon>Gimibacter</taxon>
    </lineage>
</organism>
<feature type="transmembrane region" description="Helical" evidence="1">
    <location>
        <begin position="27"/>
        <end position="43"/>
    </location>
</feature>
<evidence type="ECO:0000313" key="2">
    <source>
        <dbReference type="EMBL" id="WCL52833.1"/>
    </source>
</evidence>
<dbReference type="RefSeq" id="WP_289502273.1">
    <property type="nucleotide sequence ID" value="NZ_CP116805.1"/>
</dbReference>
<keyword evidence="1" id="KW-1133">Transmembrane helix</keyword>
<dbReference type="GO" id="GO:0005886">
    <property type="term" value="C:plasma membrane"/>
    <property type="evidence" value="ECO:0007669"/>
    <property type="project" value="TreeGrafter"/>
</dbReference>
<dbReference type="InterPro" id="IPR008523">
    <property type="entry name" value="DUF805"/>
</dbReference>
<gene>
    <name evidence="2" type="ORF">PH603_09805</name>
</gene>
<evidence type="ECO:0000256" key="1">
    <source>
        <dbReference type="SAM" id="Phobius"/>
    </source>
</evidence>
<feature type="transmembrane region" description="Helical" evidence="1">
    <location>
        <begin position="74"/>
        <end position="96"/>
    </location>
</feature>
<keyword evidence="1" id="KW-0812">Transmembrane</keyword>
<dbReference type="KEGG" id="gso:PH603_09805"/>
<reference evidence="2" key="1">
    <citation type="submission" date="2023-01" db="EMBL/GenBank/DDBJ databases">
        <title>The genome sequence of Kordiimonadaceae bacterium 6D33.</title>
        <authorList>
            <person name="Liu Y."/>
        </authorList>
    </citation>
    <scope>NUCLEOTIDE SEQUENCE</scope>
    <source>
        <strain evidence="2">6D33</strain>
    </source>
</reference>